<dbReference type="PANTHER" id="PTHR43273:SF3">
    <property type="entry name" value="ANAEROBIC SULFATASE-MATURATING ENZYME HOMOLOG ASLB-RELATED"/>
    <property type="match status" value="1"/>
</dbReference>
<dbReference type="PANTHER" id="PTHR43273">
    <property type="entry name" value="ANAEROBIC SULFATASE-MATURATING ENZYME HOMOLOG ASLB-RELATED"/>
    <property type="match status" value="1"/>
</dbReference>
<evidence type="ECO:0008006" key="3">
    <source>
        <dbReference type="Google" id="ProtNLM"/>
    </source>
</evidence>
<dbReference type="Gene3D" id="3.20.20.70">
    <property type="entry name" value="Aldolase class I"/>
    <property type="match status" value="1"/>
</dbReference>
<proteinExistence type="predicted"/>
<organism evidence="1 2">
    <name type="scientific">Vibrio artabrorum</name>
    <dbReference type="NCBI Taxonomy" id="446374"/>
    <lineage>
        <taxon>Bacteria</taxon>
        <taxon>Pseudomonadati</taxon>
        <taxon>Pseudomonadota</taxon>
        <taxon>Gammaproteobacteria</taxon>
        <taxon>Vibrionales</taxon>
        <taxon>Vibrionaceae</taxon>
        <taxon>Vibrio</taxon>
    </lineage>
</organism>
<keyword evidence="2" id="KW-1185">Reference proteome</keyword>
<comment type="caution">
    <text evidence="1">The sequence shown here is derived from an EMBL/GenBank/DDBJ whole genome shotgun (WGS) entry which is preliminary data.</text>
</comment>
<protein>
    <recommendedName>
        <fullName evidence="3">Arylsulfatase regulatory protein</fullName>
    </recommendedName>
</protein>
<reference evidence="2" key="1">
    <citation type="journal article" date="2019" name="Int. J. Syst. Evol. Microbiol.">
        <title>The Global Catalogue of Microorganisms (GCM) 10K type strain sequencing project: providing services to taxonomists for standard genome sequencing and annotation.</title>
        <authorList>
            <consortium name="The Broad Institute Genomics Platform"/>
            <consortium name="The Broad Institute Genome Sequencing Center for Infectious Disease"/>
            <person name="Wu L."/>
            <person name="Ma J."/>
        </authorList>
    </citation>
    <scope>NUCLEOTIDE SEQUENCE [LARGE SCALE GENOMIC DNA]</scope>
    <source>
        <strain evidence="2">CECT 7226</strain>
    </source>
</reference>
<dbReference type="EMBL" id="JAUFQY010000002">
    <property type="protein sequence ID" value="MDN3702312.1"/>
    <property type="molecule type" value="Genomic_DNA"/>
</dbReference>
<sequence>MNQITNCHVMAKPSGSVCNIDCDYCFYLEKEKLYPDRQKNWRMDEETLEVFIQQYIDAQQGDTVQFAWQGESRHYSVWAFIAPYFNCANAIGVIKRFLTPFKPMGF</sequence>
<accession>A0ABT8CN31</accession>
<gene>
    <name evidence="1" type="ORF">QWY96_17895</name>
</gene>
<dbReference type="RefSeq" id="WP_290334967.1">
    <property type="nucleotide sequence ID" value="NZ_JAUFQY010000002.1"/>
</dbReference>
<dbReference type="Proteomes" id="UP001223712">
    <property type="component" value="Unassembled WGS sequence"/>
</dbReference>
<evidence type="ECO:0000313" key="1">
    <source>
        <dbReference type="EMBL" id="MDN3702312.1"/>
    </source>
</evidence>
<name>A0ABT8CN31_9VIBR</name>
<dbReference type="InterPro" id="IPR023867">
    <property type="entry name" value="Sulphatase_maturase_rSAM"/>
</dbReference>
<dbReference type="InterPro" id="IPR013785">
    <property type="entry name" value="Aldolase_TIM"/>
</dbReference>
<evidence type="ECO:0000313" key="2">
    <source>
        <dbReference type="Proteomes" id="UP001223712"/>
    </source>
</evidence>